<dbReference type="Pfam" id="PF05649">
    <property type="entry name" value="Peptidase_M13_N"/>
    <property type="match status" value="1"/>
</dbReference>
<evidence type="ECO:0000256" key="5">
    <source>
        <dbReference type="ARBA" id="ARBA00022833"/>
    </source>
</evidence>
<keyword evidence="12" id="KW-1185">Reference proteome</keyword>
<keyword evidence="5" id="KW-0862">Zinc</keyword>
<accession>A0ABQ8M1W3</accession>
<evidence type="ECO:0000256" key="3">
    <source>
        <dbReference type="ARBA" id="ARBA00022723"/>
    </source>
</evidence>
<evidence type="ECO:0000313" key="11">
    <source>
        <dbReference type="EMBL" id="KAI2656521.1"/>
    </source>
</evidence>
<keyword evidence="8" id="KW-0812">Transmembrane</keyword>
<comment type="caution">
    <text evidence="11">The sequence shown here is derived from an EMBL/GenBank/DDBJ whole genome shotgun (WGS) entry which is preliminary data.</text>
</comment>
<dbReference type="PANTHER" id="PTHR11733:SF195">
    <property type="entry name" value="ENDOTHELIN-CONVERTING ENZYME-LIKE 1"/>
    <property type="match status" value="1"/>
</dbReference>
<feature type="domain" description="Peptidase M13 C-terminal" evidence="9">
    <location>
        <begin position="826"/>
        <end position="1003"/>
    </location>
</feature>
<feature type="transmembrane region" description="Helical" evidence="8">
    <location>
        <begin position="330"/>
        <end position="355"/>
    </location>
</feature>
<dbReference type="InterPro" id="IPR024079">
    <property type="entry name" value="MetalloPept_cat_dom_sf"/>
</dbReference>
<gene>
    <name evidence="11" type="ORF">H4Q32_013474</name>
</gene>
<evidence type="ECO:0000256" key="4">
    <source>
        <dbReference type="ARBA" id="ARBA00022801"/>
    </source>
</evidence>
<keyword evidence="3" id="KW-0479">Metal-binding</keyword>
<feature type="region of interest" description="Disordered" evidence="7">
    <location>
        <begin position="296"/>
        <end position="321"/>
    </location>
</feature>
<dbReference type="InterPro" id="IPR000718">
    <property type="entry name" value="Peptidase_M13"/>
</dbReference>
<dbReference type="EMBL" id="JACTAM010000015">
    <property type="protein sequence ID" value="KAI2656521.1"/>
    <property type="molecule type" value="Genomic_DNA"/>
</dbReference>
<protein>
    <submittedName>
        <fullName evidence="11">Endothelin-converting enzyme-like 1</fullName>
    </submittedName>
</protein>
<dbReference type="PRINTS" id="PR00786">
    <property type="entry name" value="NEPRILYSIN"/>
</dbReference>
<dbReference type="CDD" id="cd08662">
    <property type="entry name" value="M13"/>
    <property type="match status" value="1"/>
</dbReference>
<dbReference type="PROSITE" id="PS51885">
    <property type="entry name" value="NEPRILYSIN"/>
    <property type="match status" value="1"/>
</dbReference>
<evidence type="ECO:0000259" key="10">
    <source>
        <dbReference type="Pfam" id="PF05649"/>
    </source>
</evidence>
<dbReference type="InterPro" id="IPR008753">
    <property type="entry name" value="Peptidase_M13_N"/>
</dbReference>
<dbReference type="Proteomes" id="UP000830375">
    <property type="component" value="Unassembled WGS sequence"/>
</dbReference>
<comment type="cofactor">
    <cofactor evidence="1">
        <name>Zn(2+)</name>
        <dbReference type="ChEBI" id="CHEBI:29105"/>
    </cofactor>
</comment>
<proteinExistence type="predicted"/>
<keyword evidence="4" id="KW-0378">Hydrolase</keyword>
<keyword evidence="8" id="KW-0472">Membrane</keyword>
<feature type="domain" description="Peptidase M13 N-terminal" evidence="10">
    <location>
        <begin position="391"/>
        <end position="765"/>
    </location>
</feature>
<evidence type="ECO:0000313" key="12">
    <source>
        <dbReference type="Proteomes" id="UP000830375"/>
    </source>
</evidence>
<keyword evidence="8" id="KW-1133">Transmembrane helix</keyword>
<sequence length="1004" mass="114569">MSGRKPHLHNKNIFNETRTPPELRIKHKLWRRKIHKTHTRARTHIDTQERVRSAYPNPGYARWRDQCDPALCHFRTAFVRALSLSLSLSLTHTHTHTHTHRRGGTRCCRSVIFSASPGLFAPRFLCLCLLQRFTSGAKAFCVIELLSLRLAPPNDYKRERESVCVCVCVFGSGFVRKLETGPERDSRCPGLIRRTSEPRVRAQQNKSVRGARDGGELCLAGLTQFSGVWLMGSILPFRSGDLMFHTFPNKSRAQTSVSMEKTYSLTAHYDDFQEIKYGSRYSSSTLSNGMSLQLGGSLDRGSRGRSGRDKCVGGAGPGGGTPARWSRREICLLSALVFAAGMCVILGCMLALKFLSLEAQDSQCRQDCVKRRSLLRAARFVQGNVDPSVQPCHDFYSFACGGWLRRHGIPEDKLSYGIITAIGEQNQDKLQRLLQAPVGRKEQDSAERKVKDFYRSCINMKEIDRLGAGPMTEVIESCGGWDLSGAPPGGAGWDSGSAPVRPDFNEMLYKTQGIYSTSVFFSLTVSVDDKNSSRNAIRIDQEGLTLPERTLYLGQDEDSVKILASYKALMERLLSMLGAHNATLKSREILDLETRLANITVSEYEDQRKDISSMYNRITLKQLQKMAPSFHWKRLLDRIFNDNFSEEEEIIVLATDYMQTVSDIIKTTSKREHLSTAFRSTIHEFSREIDGTERQLDLERLCLNQANKHFGMALGALFVQQHFSSSSRAKVQELVEDIKHSLDQRLQELDWMDEETRDAARAKFDVNEKTYFKNILNSIKYNIKLSIRKIHKEVDKTTLLQYNVLFVMPFFLQEFSSRLSMIPNSLSESLNYGGIGAIIGHELTHGYDDWGGQYDRYGNLKQWWTEESYRKFQKKAECIVKLYDNFTVYNQRVNGRLTLGENIADLGGLKLSYYAYQKWVREHGPERPLPGLKYTHEQLFFIAFAQNWCMKRRSQSIYLQLLTDKHAPEHYRVIGSVSQFEEFGRVFHCPRGSPMHPLNKCSVW</sequence>
<name>A0ABQ8M1W3_LABRO</name>
<dbReference type="Gene3D" id="3.40.390.10">
    <property type="entry name" value="Collagenase (Catalytic Domain)"/>
    <property type="match status" value="2"/>
</dbReference>
<evidence type="ECO:0000256" key="7">
    <source>
        <dbReference type="SAM" id="MobiDB-lite"/>
    </source>
</evidence>
<evidence type="ECO:0000256" key="2">
    <source>
        <dbReference type="ARBA" id="ARBA00022670"/>
    </source>
</evidence>
<dbReference type="SUPFAM" id="SSF55486">
    <property type="entry name" value="Metalloproteases ('zincins'), catalytic domain"/>
    <property type="match status" value="1"/>
</dbReference>
<dbReference type="InterPro" id="IPR018497">
    <property type="entry name" value="Peptidase_M13_C"/>
</dbReference>
<dbReference type="PANTHER" id="PTHR11733">
    <property type="entry name" value="ZINC METALLOPROTEASE FAMILY M13 NEPRILYSIN-RELATED"/>
    <property type="match status" value="1"/>
</dbReference>
<dbReference type="Pfam" id="PF01431">
    <property type="entry name" value="Peptidase_M13"/>
    <property type="match status" value="1"/>
</dbReference>
<evidence type="ECO:0000259" key="9">
    <source>
        <dbReference type="Pfam" id="PF01431"/>
    </source>
</evidence>
<evidence type="ECO:0000256" key="8">
    <source>
        <dbReference type="SAM" id="Phobius"/>
    </source>
</evidence>
<feature type="compositionally biased region" description="Basic and acidic residues" evidence="7">
    <location>
        <begin position="300"/>
        <end position="311"/>
    </location>
</feature>
<reference evidence="11 12" key="1">
    <citation type="submission" date="2022-01" db="EMBL/GenBank/DDBJ databases">
        <title>A high-quality chromosome-level genome assembly of rohu carp, Labeo rohita.</title>
        <authorList>
            <person name="Arick M.A. II"/>
            <person name="Hsu C.-Y."/>
            <person name="Magbanua Z."/>
            <person name="Pechanova O."/>
            <person name="Grover C."/>
            <person name="Miller E."/>
            <person name="Thrash A."/>
            <person name="Ezzel L."/>
            <person name="Alam S."/>
            <person name="Benzie J."/>
            <person name="Hamilton M."/>
            <person name="Karsi A."/>
            <person name="Lawrence M.L."/>
            <person name="Peterson D.G."/>
        </authorList>
    </citation>
    <scope>NUCLEOTIDE SEQUENCE [LARGE SCALE GENOMIC DNA]</scope>
    <source>
        <strain evidence="12">BAU-BD-2019</strain>
        <tissue evidence="11">Blood</tissue>
    </source>
</reference>
<keyword evidence="2" id="KW-0645">Protease</keyword>
<organism evidence="11 12">
    <name type="scientific">Labeo rohita</name>
    <name type="common">Indian major carp</name>
    <name type="synonym">Cyprinus rohita</name>
    <dbReference type="NCBI Taxonomy" id="84645"/>
    <lineage>
        <taxon>Eukaryota</taxon>
        <taxon>Metazoa</taxon>
        <taxon>Chordata</taxon>
        <taxon>Craniata</taxon>
        <taxon>Vertebrata</taxon>
        <taxon>Euteleostomi</taxon>
        <taxon>Actinopterygii</taxon>
        <taxon>Neopterygii</taxon>
        <taxon>Teleostei</taxon>
        <taxon>Ostariophysi</taxon>
        <taxon>Cypriniformes</taxon>
        <taxon>Cyprinidae</taxon>
        <taxon>Labeoninae</taxon>
        <taxon>Labeonini</taxon>
        <taxon>Labeo</taxon>
    </lineage>
</organism>
<keyword evidence="6" id="KW-0482">Metalloprotease</keyword>
<evidence type="ECO:0000256" key="1">
    <source>
        <dbReference type="ARBA" id="ARBA00001947"/>
    </source>
</evidence>
<evidence type="ECO:0000256" key="6">
    <source>
        <dbReference type="ARBA" id="ARBA00023049"/>
    </source>
</evidence>